<dbReference type="PROSITE" id="PS51186">
    <property type="entry name" value="GNAT"/>
    <property type="match status" value="1"/>
</dbReference>
<evidence type="ECO:0000313" key="2">
    <source>
        <dbReference type="EMBL" id="PKR51769.1"/>
    </source>
</evidence>
<evidence type="ECO:0000313" key="3">
    <source>
        <dbReference type="Proteomes" id="UP000233597"/>
    </source>
</evidence>
<protein>
    <submittedName>
        <fullName evidence="2">GNAT family N-acetyltransferase</fullName>
    </submittedName>
</protein>
<dbReference type="Proteomes" id="UP000233597">
    <property type="component" value="Unassembled WGS sequence"/>
</dbReference>
<accession>A0A2N3KMI4</accession>
<dbReference type="EMBL" id="NWTK01000014">
    <property type="protein sequence ID" value="PKR51769.1"/>
    <property type="molecule type" value="Genomic_DNA"/>
</dbReference>
<gene>
    <name evidence="2" type="ORF">COO20_19430</name>
</gene>
<dbReference type="Pfam" id="PF00583">
    <property type="entry name" value="Acetyltransf_1"/>
    <property type="match status" value="1"/>
</dbReference>
<comment type="caution">
    <text evidence="2">The sequence shown here is derived from an EMBL/GenBank/DDBJ whole genome shotgun (WGS) entry which is preliminary data.</text>
</comment>
<dbReference type="OrthoDB" id="9797178at2"/>
<dbReference type="SUPFAM" id="SSF55729">
    <property type="entry name" value="Acyl-CoA N-acyltransferases (Nat)"/>
    <property type="match status" value="1"/>
</dbReference>
<dbReference type="InterPro" id="IPR016181">
    <property type="entry name" value="Acyl_CoA_acyltransferase"/>
</dbReference>
<evidence type="ECO:0000259" key="1">
    <source>
        <dbReference type="PROSITE" id="PS51186"/>
    </source>
</evidence>
<dbReference type="CDD" id="cd04301">
    <property type="entry name" value="NAT_SF"/>
    <property type="match status" value="1"/>
</dbReference>
<dbReference type="GO" id="GO:0016747">
    <property type="term" value="F:acyltransferase activity, transferring groups other than amino-acyl groups"/>
    <property type="evidence" value="ECO:0007669"/>
    <property type="project" value="InterPro"/>
</dbReference>
<dbReference type="Gene3D" id="3.40.630.30">
    <property type="match status" value="1"/>
</dbReference>
<proteinExistence type="predicted"/>
<sequence>MRIRPEQPGDATAIHALTQLAFTNAPHSDGTEQDIITRLRERGKLACSLVALQGNDIVGHIAFSPVTIDQDRDQDQSQAHSQWYGLGPVSVTPALQGRGIGGALIMQGVNHLQTGLQAGGCVVLGDPAYYGKFDFAPSPVLTFPHAPAEYFMIRSFDGAIPTGIVHYDAAFGV</sequence>
<organism evidence="2 3">
    <name type="scientific">Thalassospira marina</name>
    <dbReference type="NCBI Taxonomy" id="2048283"/>
    <lineage>
        <taxon>Bacteria</taxon>
        <taxon>Pseudomonadati</taxon>
        <taxon>Pseudomonadota</taxon>
        <taxon>Alphaproteobacteria</taxon>
        <taxon>Rhodospirillales</taxon>
        <taxon>Thalassospiraceae</taxon>
        <taxon>Thalassospira</taxon>
    </lineage>
</organism>
<keyword evidence="2" id="KW-0808">Transferase</keyword>
<reference evidence="2 3" key="1">
    <citation type="submission" date="2017-09" db="EMBL/GenBank/DDBJ databases">
        <title>Biodiversity and function of Thalassospira species in the particle-attached aromatic-hydrocarbon-degrading consortia from the surface seawater of the South China Sea.</title>
        <authorList>
            <person name="Dong C."/>
            <person name="Liu R."/>
            <person name="Shao Z."/>
        </authorList>
    </citation>
    <scope>NUCLEOTIDE SEQUENCE [LARGE SCALE GENOMIC DNA]</scope>
    <source>
        <strain evidence="2 3">CSC1P2</strain>
    </source>
</reference>
<dbReference type="InterPro" id="IPR000182">
    <property type="entry name" value="GNAT_dom"/>
</dbReference>
<dbReference type="AlphaFoldDB" id="A0A2N3KMI4"/>
<name>A0A2N3KMI4_9PROT</name>
<feature type="domain" description="N-acetyltransferase" evidence="1">
    <location>
        <begin position="1"/>
        <end position="157"/>
    </location>
</feature>